<organism evidence="3 6">
    <name type="scientific">Hirundo rustica rustica</name>
    <dbReference type="NCBI Taxonomy" id="333673"/>
    <lineage>
        <taxon>Eukaryota</taxon>
        <taxon>Metazoa</taxon>
        <taxon>Chordata</taxon>
        <taxon>Craniata</taxon>
        <taxon>Vertebrata</taxon>
        <taxon>Euteleostomi</taxon>
        <taxon>Archelosauria</taxon>
        <taxon>Archosauria</taxon>
        <taxon>Dinosauria</taxon>
        <taxon>Saurischia</taxon>
        <taxon>Theropoda</taxon>
        <taxon>Coelurosauria</taxon>
        <taxon>Aves</taxon>
        <taxon>Neognathae</taxon>
        <taxon>Neoaves</taxon>
        <taxon>Telluraves</taxon>
        <taxon>Australaves</taxon>
        <taxon>Passeriformes</taxon>
        <taxon>Sylvioidea</taxon>
        <taxon>Hirundinidae</taxon>
        <taxon>Hirundo</taxon>
    </lineage>
</organism>
<feature type="compositionally biased region" description="Polar residues" evidence="1">
    <location>
        <begin position="150"/>
        <end position="163"/>
    </location>
</feature>
<dbReference type="SUPFAM" id="SSF56672">
    <property type="entry name" value="DNA/RNA polymerases"/>
    <property type="match status" value="1"/>
</dbReference>
<evidence type="ECO:0000313" key="5">
    <source>
        <dbReference type="EMBL" id="RMC20128.1"/>
    </source>
</evidence>
<gene>
    <name evidence="3" type="ORF">DUI87_00942</name>
    <name evidence="4" type="ORF">DUI87_00970</name>
    <name evidence="5" type="ORF">DUI87_00974</name>
</gene>
<sequence>MPKLILLERCPQPPFYLAKGQIITQAIHTPVGVPVDDKTPDVYWTEVVGEDKPIMGCNLTCRTDHLHEDKVQRVPPWKYLGLEITLQTVVPQKLELKSDPKTLADLHSLCGSLNWVRPWLGFISKDLDCSLAHETRRRRRIQDYHKATRADSSANPKSQVETA</sequence>
<reference evidence="3 6" key="1">
    <citation type="submission" date="2018-07" db="EMBL/GenBank/DDBJ databases">
        <title>A high quality draft genome assembly of the barn swallow (H. rustica rustica).</title>
        <authorList>
            <person name="Formenti G."/>
            <person name="Chiara M."/>
            <person name="Poveda L."/>
            <person name="Francoijs K.-J."/>
            <person name="Bonisoli-Alquati A."/>
            <person name="Canova L."/>
            <person name="Gianfranceschi L."/>
            <person name="Horner D.S."/>
            <person name="Saino N."/>
        </authorList>
    </citation>
    <scope>NUCLEOTIDE SEQUENCE [LARGE SCALE GENOMIC DNA]</scope>
    <source>
        <strain evidence="3">Chelidonia</strain>
        <tissue evidence="3">Blood</tissue>
    </source>
</reference>
<dbReference type="GO" id="GO:0003964">
    <property type="term" value="F:RNA-directed DNA polymerase activity"/>
    <property type="evidence" value="ECO:0007669"/>
    <property type="project" value="InterPro"/>
</dbReference>
<proteinExistence type="predicted"/>
<keyword evidence="6" id="KW-1185">Reference proteome</keyword>
<dbReference type="Proteomes" id="UP000269221">
    <property type="component" value="Unassembled WGS sequence"/>
</dbReference>
<dbReference type="InterPro" id="IPR043502">
    <property type="entry name" value="DNA/RNA_pol_sf"/>
</dbReference>
<dbReference type="EMBL" id="QRBI01000093">
    <property type="protein sequence ID" value="RMC20128.1"/>
    <property type="molecule type" value="Genomic_DNA"/>
</dbReference>
<dbReference type="OrthoDB" id="9319918at2759"/>
<dbReference type="InterPro" id="IPR010661">
    <property type="entry name" value="RVT_thumb"/>
</dbReference>
<evidence type="ECO:0000313" key="6">
    <source>
        <dbReference type="Proteomes" id="UP000269221"/>
    </source>
</evidence>
<protein>
    <recommendedName>
        <fullName evidence="2">Reverse transcriptase thumb domain-containing protein</fullName>
    </recommendedName>
</protein>
<dbReference type="STRING" id="333673.A0A3M0L4Q5"/>
<evidence type="ECO:0000259" key="2">
    <source>
        <dbReference type="Pfam" id="PF06817"/>
    </source>
</evidence>
<evidence type="ECO:0000313" key="3">
    <source>
        <dbReference type="EMBL" id="RMC20096.1"/>
    </source>
</evidence>
<dbReference type="AlphaFoldDB" id="A0A3M0L4Q5"/>
<feature type="domain" description="Reverse transcriptase thumb" evidence="2">
    <location>
        <begin position="91"/>
        <end position="127"/>
    </location>
</feature>
<dbReference type="Gene3D" id="3.30.70.270">
    <property type="match status" value="1"/>
</dbReference>
<name>A0A3M0L4Q5_HIRRU</name>
<comment type="caution">
    <text evidence="3">The sequence shown here is derived from an EMBL/GenBank/DDBJ whole genome shotgun (WGS) entry which is preliminary data.</text>
</comment>
<dbReference type="EMBL" id="QRBI01000093">
    <property type="protein sequence ID" value="RMC20124.1"/>
    <property type="molecule type" value="Genomic_DNA"/>
</dbReference>
<dbReference type="InterPro" id="IPR043128">
    <property type="entry name" value="Rev_trsase/Diguanyl_cyclase"/>
</dbReference>
<evidence type="ECO:0000313" key="4">
    <source>
        <dbReference type="EMBL" id="RMC20124.1"/>
    </source>
</evidence>
<accession>A0A3M0L4Q5</accession>
<evidence type="ECO:0000256" key="1">
    <source>
        <dbReference type="SAM" id="MobiDB-lite"/>
    </source>
</evidence>
<dbReference type="Pfam" id="PF06817">
    <property type="entry name" value="RVT_thumb"/>
    <property type="match status" value="1"/>
</dbReference>
<dbReference type="EMBL" id="QRBI01000093">
    <property type="protein sequence ID" value="RMC20096.1"/>
    <property type="molecule type" value="Genomic_DNA"/>
</dbReference>
<feature type="region of interest" description="Disordered" evidence="1">
    <location>
        <begin position="143"/>
        <end position="163"/>
    </location>
</feature>